<evidence type="ECO:0000313" key="10">
    <source>
        <dbReference type="Proteomes" id="UP000011728"/>
    </source>
</evidence>
<dbReference type="InterPro" id="IPR011701">
    <property type="entry name" value="MFS"/>
</dbReference>
<evidence type="ECO:0000313" key="9">
    <source>
        <dbReference type="EMBL" id="AGF56681.1"/>
    </source>
</evidence>
<dbReference type="InterPro" id="IPR020846">
    <property type="entry name" value="MFS_dom"/>
</dbReference>
<feature type="transmembrane region" description="Helical" evidence="7">
    <location>
        <begin position="232"/>
        <end position="255"/>
    </location>
</feature>
<keyword evidence="3" id="KW-1003">Cell membrane</keyword>
<protein>
    <submittedName>
        <fullName evidence="9">Arabinose efflux permease family protein</fullName>
    </submittedName>
</protein>
<dbReference type="GO" id="GO:0022857">
    <property type="term" value="F:transmembrane transporter activity"/>
    <property type="evidence" value="ECO:0007669"/>
    <property type="project" value="InterPro"/>
</dbReference>
<dbReference type="AlphaFoldDB" id="M1MPM2"/>
<feature type="transmembrane region" description="Helical" evidence="7">
    <location>
        <begin position="73"/>
        <end position="92"/>
    </location>
</feature>
<evidence type="ECO:0000256" key="2">
    <source>
        <dbReference type="ARBA" id="ARBA00022448"/>
    </source>
</evidence>
<keyword evidence="2" id="KW-0813">Transport</keyword>
<keyword evidence="5 7" id="KW-1133">Transmembrane helix</keyword>
<dbReference type="GO" id="GO:0005886">
    <property type="term" value="C:plasma membrane"/>
    <property type="evidence" value="ECO:0007669"/>
    <property type="project" value="UniProtKB-SubCell"/>
</dbReference>
<sequence length="383" mass="42447">MKKTSITLSVFILMNFVITMTAFVFNGILDKVAISLNISVANSGLLNTMYSYGAAFGVPITLILFRKIERIKMLKIILFITILMTLALVFAQNFVQLLIIRLAMGISANSYGALAISTVLSLSAKGRQGRTMSFLIMGSSLALVIGIPLTRLLSSLLDWRSIFWILNIIMILSLIYFQRYLPEGDHESTKLNLKTELKYFKDGKTSLIIIYSTAMFIGYGAFYNYVTPYLLILFPSIETMMSIILVILGIASFTGNLIGGYVSDRIGYVKSLLLGAVLQLVFMLLIFVSQPVKWLCIFFVILWLMSTWFTGLQLNTGIAQVTQNKSNFMISINSSAIQLGTAIGSSLAAIRISISGIQSIIFITLLTSLIIIVIQLISIKKYS</sequence>
<dbReference type="RefSeq" id="WP_015393000.1">
    <property type="nucleotide sequence ID" value="NC_020291.1"/>
</dbReference>
<evidence type="ECO:0000256" key="5">
    <source>
        <dbReference type="ARBA" id="ARBA00022989"/>
    </source>
</evidence>
<feature type="transmembrane region" description="Helical" evidence="7">
    <location>
        <begin position="49"/>
        <end position="66"/>
    </location>
</feature>
<dbReference type="Pfam" id="PF07690">
    <property type="entry name" value="MFS_1"/>
    <property type="match status" value="2"/>
</dbReference>
<feature type="domain" description="Major facilitator superfamily (MFS) profile" evidence="8">
    <location>
        <begin position="7"/>
        <end position="383"/>
    </location>
</feature>
<reference evidence="9 10" key="1">
    <citation type="submission" date="2013-02" db="EMBL/GenBank/DDBJ databases">
        <title>Genome sequence of Clostridium saccharoperbutylacetonicum N1-4(HMT).</title>
        <authorList>
            <person name="Poehlein A."/>
            <person name="Daniel R."/>
        </authorList>
    </citation>
    <scope>NUCLEOTIDE SEQUENCE [LARGE SCALE GENOMIC DNA]</scope>
    <source>
        <strain evidence="10">N1-4(HMT)</strain>
    </source>
</reference>
<evidence type="ECO:0000256" key="1">
    <source>
        <dbReference type="ARBA" id="ARBA00004651"/>
    </source>
</evidence>
<dbReference type="Gene3D" id="1.20.1250.20">
    <property type="entry name" value="MFS general substrate transporter like domains"/>
    <property type="match status" value="2"/>
</dbReference>
<dbReference type="InterPro" id="IPR050189">
    <property type="entry name" value="MFS_Efflux_Transporters"/>
</dbReference>
<evidence type="ECO:0000256" key="7">
    <source>
        <dbReference type="SAM" id="Phobius"/>
    </source>
</evidence>
<feature type="transmembrane region" description="Helical" evidence="7">
    <location>
        <begin position="207"/>
        <end position="226"/>
    </location>
</feature>
<dbReference type="PANTHER" id="PTHR43124:SF10">
    <property type="entry name" value="PURINE EFFLUX PUMP PBUE"/>
    <property type="match status" value="1"/>
</dbReference>
<gene>
    <name evidence="9" type="ORF">Cspa_c29200</name>
</gene>
<dbReference type="OrthoDB" id="337363at2"/>
<feature type="transmembrane region" description="Helical" evidence="7">
    <location>
        <begin position="360"/>
        <end position="379"/>
    </location>
</feature>
<dbReference type="EMBL" id="CP004121">
    <property type="protein sequence ID" value="AGF56681.1"/>
    <property type="molecule type" value="Genomic_DNA"/>
</dbReference>
<dbReference type="Proteomes" id="UP000011728">
    <property type="component" value="Chromosome"/>
</dbReference>
<dbReference type="KEGG" id="csr:Cspa_c29200"/>
<feature type="transmembrane region" description="Helical" evidence="7">
    <location>
        <begin position="7"/>
        <end position="29"/>
    </location>
</feature>
<dbReference type="CDD" id="cd17324">
    <property type="entry name" value="MFS_NepI_like"/>
    <property type="match status" value="1"/>
</dbReference>
<dbReference type="PATRIC" id="fig|931276.5.peg.2937"/>
<evidence type="ECO:0000259" key="8">
    <source>
        <dbReference type="PROSITE" id="PS50850"/>
    </source>
</evidence>
<keyword evidence="6 7" id="KW-0472">Membrane</keyword>
<dbReference type="InterPro" id="IPR036259">
    <property type="entry name" value="MFS_trans_sf"/>
</dbReference>
<feature type="transmembrane region" description="Helical" evidence="7">
    <location>
        <begin position="98"/>
        <end position="122"/>
    </location>
</feature>
<feature type="transmembrane region" description="Helical" evidence="7">
    <location>
        <begin position="294"/>
        <end position="314"/>
    </location>
</feature>
<proteinExistence type="predicted"/>
<dbReference type="SUPFAM" id="SSF103473">
    <property type="entry name" value="MFS general substrate transporter"/>
    <property type="match status" value="1"/>
</dbReference>
<feature type="transmembrane region" description="Helical" evidence="7">
    <location>
        <begin position="267"/>
        <end position="288"/>
    </location>
</feature>
<dbReference type="PANTHER" id="PTHR43124">
    <property type="entry name" value="PURINE EFFLUX PUMP PBUE"/>
    <property type="match status" value="1"/>
</dbReference>
<name>M1MPM2_9CLOT</name>
<dbReference type="PROSITE" id="PS50850">
    <property type="entry name" value="MFS"/>
    <property type="match status" value="1"/>
</dbReference>
<evidence type="ECO:0000256" key="4">
    <source>
        <dbReference type="ARBA" id="ARBA00022692"/>
    </source>
</evidence>
<keyword evidence="4 7" id="KW-0812">Transmembrane</keyword>
<dbReference type="eggNOG" id="COG2814">
    <property type="taxonomic scope" value="Bacteria"/>
</dbReference>
<evidence type="ECO:0000256" key="3">
    <source>
        <dbReference type="ARBA" id="ARBA00022475"/>
    </source>
</evidence>
<accession>M1MPM2</accession>
<comment type="subcellular location">
    <subcellularLocation>
        <location evidence="1">Cell membrane</location>
        <topology evidence="1">Multi-pass membrane protein</topology>
    </subcellularLocation>
</comment>
<feature type="transmembrane region" description="Helical" evidence="7">
    <location>
        <begin position="159"/>
        <end position="177"/>
    </location>
</feature>
<feature type="transmembrane region" description="Helical" evidence="7">
    <location>
        <begin position="335"/>
        <end position="354"/>
    </location>
</feature>
<organism evidence="9 10">
    <name type="scientific">Clostridium saccharoperbutylacetonicum N1-4(HMT)</name>
    <dbReference type="NCBI Taxonomy" id="931276"/>
    <lineage>
        <taxon>Bacteria</taxon>
        <taxon>Bacillati</taxon>
        <taxon>Bacillota</taxon>
        <taxon>Clostridia</taxon>
        <taxon>Eubacteriales</taxon>
        <taxon>Clostridiaceae</taxon>
        <taxon>Clostridium</taxon>
    </lineage>
</organism>
<keyword evidence="10" id="KW-1185">Reference proteome</keyword>
<dbReference type="HOGENOM" id="CLU_001265_61_5_9"/>
<evidence type="ECO:0000256" key="6">
    <source>
        <dbReference type="ARBA" id="ARBA00023136"/>
    </source>
</evidence>
<feature type="transmembrane region" description="Helical" evidence="7">
    <location>
        <begin position="134"/>
        <end position="153"/>
    </location>
</feature>